<evidence type="ECO:0000313" key="3">
    <source>
        <dbReference type="Proteomes" id="UP000078387"/>
    </source>
</evidence>
<dbReference type="InterPro" id="IPR018247">
    <property type="entry name" value="EF_Hand_1_Ca_BS"/>
</dbReference>
<dbReference type="Proteomes" id="UP000078387">
    <property type="component" value="Unassembled WGS sequence"/>
</dbReference>
<dbReference type="VEuPathDB" id="AmoebaDB:KM1_054600"/>
<evidence type="ECO:0008006" key="4">
    <source>
        <dbReference type="Google" id="ProtNLM"/>
    </source>
</evidence>
<name>A0A5K1U624_ENTHI</name>
<dbReference type="VEuPathDB" id="AmoebaDB:EHI7A_023820"/>
<comment type="caution">
    <text evidence="2">The sequence shown here is derived from an EMBL/GenBank/DDBJ whole genome shotgun (WGS) entry which is preliminary data.</text>
</comment>
<dbReference type="AlphaFoldDB" id="A0A5K1U624"/>
<accession>A0A5K1U624</accession>
<protein>
    <recommendedName>
        <fullName evidence="4">EF-hand domain-containing protein</fullName>
    </recommendedName>
</protein>
<dbReference type="VEuPathDB" id="AmoebaDB:EHI8A_020840"/>
<dbReference type="PROSITE" id="PS00018">
    <property type="entry name" value="EF_HAND_1"/>
    <property type="match status" value="1"/>
</dbReference>
<reference evidence="2 3" key="1">
    <citation type="submission" date="2016-05" db="EMBL/GenBank/DDBJ databases">
        <title>First whole genome sequencing of Entamoeba histolytica HM1:IMSS-clone-6.</title>
        <authorList>
            <person name="Mukherjee Avik.K."/>
            <person name="Izumyama S."/>
            <person name="Nakada-Tsukui K."/>
            <person name="Nozaki T."/>
        </authorList>
    </citation>
    <scope>NUCLEOTIDE SEQUENCE [LARGE SCALE GENOMIC DNA]</scope>
    <source>
        <strain evidence="2 3">HM1:IMSS clone 6</strain>
    </source>
</reference>
<proteinExistence type="predicted"/>
<dbReference type="EMBL" id="BDEQ01000001">
    <property type="protein sequence ID" value="GAT96546.1"/>
    <property type="molecule type" value="Genomic_DNA"/>
</dbReference>
<feature type="region of interest" description="Disordered" evidence="1">
    <location>
        <begin position="140"/>
        <end position="171"/>
    </location>
</feature>
<sequence>MSRVLKKTKKEQETKPALFKQDKSEFNKIYNEVKRIAREHSKGVAKIQLDNDFRKRLGLKPKTIKQPYNILLRTKAKEKKERELNAKKVREEELVIAPGFLPQKQEKKKRERTLKLTQGEFDGGILKFDINKDNALNFDEWGKYGKDKKKGNKTFGNSSFKKKGNKKHKKR</sequence>
<organism evidence="2 3">
    <name type="scientific">Entamoeba histolytica</name>
    <dbReference type="NCBI Taxonomy" id="5759"/>
    <lineage>
        <taxon>Eukaryota</taxon>
        <taxon>Amoebozoa</taxon>
        <taxon>Evosea</taxon>
        <taxon>Archamoebae</taxon>
        <taxon>Mastigamoebida</taxon>
        <taxon>Entamoebidae</taxon>
        <taxon>Entamoeba</taxon>
    </lineage>
</organism>
<dbReference type="VEuPathDB" id="AmoebaDB:EHI5A_044780"/>
<evidence type="ECO:0000313" key="2">
    <source>
        <dbReference type="EMBL" id="GAT96546.1"/>
    </source>
</evidence>
<evidence type="ECO:0000256" key="1">
    <source>
        <dbReference type="SAM" id="MobiDB-lite"/>
    </source>
</evidence>
<gene>
    <name evidence="2" type="ORF">CL6EHI_178120</name>
</gene>
<dbReference type="VEuPathDB" id="AmoebaDB:EHI_178120"/>
<feature type="compositionally biased region" description="Basic residues" evidence="1">
    <location>
        <begin position="160"/>
        <end position="171"/>
    </location>
</feature>